<dbReference type="InterPro" id="IPR004302">
    <property type="entry name" value="Cellulose/chitin-bd_N"/>
</dbReference>
<evidence type="ECO:0000313" key="7">
    <source>
        <dbReference type="Proteomes" id="UP000291259"/>
    </source>
</evidence>
<dbReference type="SMART" id="SM00060">
    <property type="entry name" value="FN3"/>
    <property type="match status" value="2"/>
</dbReference>
<dbReference type="AlphaFoldDB" id="A0A4V0YGS2"/>
<feature type="compositionally biased region" description="Basic residues" evidence="4">
    <location>
        <begin position="93"/>
        <end position="104"/>
    </location>
</feature>
<dbReference type="InterPro" id="IPR003961">
    <property type="entry name" value="FN3_dom"/>
</dbReference>
<dbReference type="InterPro" id="IPR013783">
    <property type="entry name" value="Ig-like_fold"/>
</dbReference>
<keyword evidence="2" id="KW-0378">Hydrolase</keyword>
<feature type="compositionally biased region" description="Basic residues" evidence="4">
    <location>
        <begin position="48"/>
        <end position="62"/>
    </location>
</feature>
<keyword evidence="3" id="KW-0624">Polysaccharide degradation</keyword>
<dbReference type="Gene3D" id="2.10.10.20">
    <property type="entry name" value="Carbohydrate-binding module superfamily 5/12"/>
    <property type="match status" value="1"/>
</dbReference>
<evidence type="ECO:0000256" key="3">
    <source>
        <dbReference type="ARBA" id="ARBA00023326"/>
    </source>
</evidence>
<accession>A0A4V0YGS2</accession>
<dbReference type="GO" id="GO:0004553">
    <property type="term" value="F:hydrolase activity, hydrolyzing O-glycosyl compounds"/>
    <property type="evidence" value="ECO:0007669"/>
    <property type="project" value="InterPro"/>
</dbReference>
<dbReference type="GO" id="GO:0000272">
    <property type="term" value="P:polysaccharide catabolic process"/>
    <property type="evidence" value="ECO:0007669"/>
    <property type="project" value="UniProtKB-KW"/>
</dbReference>
<proteinExistence type="predicted"/>
<evidence type="ECO:0000256" key="1">
    <source>
        <dbReference type="ARBA" id="ARBA00022729"/>
    </source>
</evidence>
<dbReference type="CDD" id="cd12215">
    <property type="entry name" value="ChiC_BD"/>
    <property type="match status" value="1"/>
</dbReference>
<dbReference type="InterPro" id="IPR036573">
    <property type="entry name" value="CBM_sf_5/12"/>
</dbReference>
<evidence type="ECO:0000256" key="2">
    <source>
        <dbReference type="ARBA" id="ARBA00023295"/>
    </source>
</evidence>
<dbReference type="InterPro" id="IPR014756">
    <property type="entry name" value="Ig_E-set"/>
</dbReference>
<feature type="region of interest" description="Disordered" evidence="4">
    <location>
        <begin position="326"/>
        <end position="346"/>
    </location>
</feature>
<keyword evidence="7" id="KW-1185">Reference proteome</keyword>
<keyword evidence="3" id="KW-0119">Carbohydrate metabolism</keyword>
<dbReference type="Pfam" id="PF03067">
    <property type="entry name" value="LPMO_10"/>
    <property type="match status" value="1"/>
</dbReference>
<dbReference type="GO" id="GO:0005576">
    <property type="term" value="C:extracellular region"/>
    <property type="evidence" value="ECO:0007669"/>
    <property type="project" value="InterPro"/>
</dbReference>
<reference evidence="6 7" key="1">
    <citation type="submission" date="2019-01" db="EMBL/GenBank/DDBJ databases">
        <title>Genome sequencing of strain FW100M-8.</title>
        <authorList>
            <person name="Heo J."/>
            <person name="Kim S.-J."/>
            <person name="Kim J.-S."/>
            <person name="Hong S.-B."/>
            <person name="Kwon S.-W."/>
        </authorList>
    </citation>
    <scope>NUCLEOTIDE SEQUENCE [LARGE SCALE GENOMIC DNA]</scope>
    <source>
        <strain evidence="6 7">FW100M-8</strain>
    </source>
</reference>
<keyword evidence="2" id="KW-0326">Glycosidase</keyword>
<dbReference type="InterPro" id="IPR051024">
    <property type="entry name" value="GlcNAc_Chitin_IntDeg"/>
</dbReference>
<dbReference type="Proteomes" id="UP000291259">
    <property type="component" value="Chromosome"/>
</dbReference>
<feature type="domain" description="Fibronectin type-III" evidence="5">
    <location>
        <begin position="338"/>
        <end position="428"/>
    </location>
</feature>
<sequence>MDLSKSAPEPQPTAPAAPRQRASARPPKAKADRARSPRDGHPSGCPHRVGRHRACVRARLHRRGELRPHRAPGHPRQHRARGHRLRAAEPRGRRQLPRRGAGRRTHRLRGQVDLLGPRRADRDTVGQERRDARPHRFGWTYTAPHNTDYWKYYITKKGWNPNEPLDRGDFEVLATFEYDGRAADTYPVHTIDIPSDRTGYYVILAQWEIDDTGAAFYNVVDVDIQPGTSTPDTTAPSAPTGLTSAATTASSVDLRWTASTDDRGVASYRVERATGSGAFAQVATPAGTSYLNTGLAASTTYRYRVSAVDAAGNVSAASAVFSVTTASGTTPDTTQPSAPTGLASSGVTSSSVNLSWTASTDDRGVTGYRVERATATGAFQQVAQVTTTSYQNTGLAAATTYRYRVSAVDAAGNVSGLSTTISVTTSSGTTPTYPTWNSRGAYTKGDRVTWNGKVYEAVQTYQGVGDTNWINAGSLWKVVG</sequence>
<feature type="compositionally biased region" description="Basic residues" evidence="4">
    <location>
        <begin position="69"/>
        <end position="85"/>
    </location>
</feature>
<dbReference type="Pfam" id="PF00041">
    <property type="entry name" value="fn3"/>
    <property type="match status" value="2"/>
</dbReference>
<feature type="domain" description="Fibronectin type-III" evidence="5">
    <location>
        <begin position="238"/>
        <end position="328"/>
    </location>
</feature>
<dbReference type="OrthoDB" id="2702399at2"/>
<feature type="region of interest" description="Disordered" evidence="4">
    <location>
        <begin position="1"/>
        <end position="104"/>
    </location>
</feature>
<dbReference type="Gene3D" id="2.60.40.10">
    <property type="entry name" value="Immunoglobulins"/>
    <property type="match status" value="2"/>
</dbReference>
<name>A0A4V0YGS2_9MICO</name>
<dbReference type="CDD" id="cd21177">
    <property type="entry name" value="LPMO_AA10"/>
    <property type="match status" value="1"/>
</dbReference>
<dbReference type="KEGG" id="agf:ET445_01455"/>
<evidence type="ECO:0000313" key="6">
    <source>
        <dbReference type="EMBL" id="QAY72201.1"/>
    </source>
</evidence>
<dbReference type="PANTHER" id="PTHR34823">
    <property type="entry name" value="GLCNAC-BINDING PROTEIN A"/>
    <property type="match status" value="1"/>
</dbReference>
<evidence type="ECO:0000256" key="4">
    <source>
        <dbReference type="SAM" id="MobiDB-lite"/>
    </source>
</evidence>
<dbReference type="InterPro" id="IPR036116">
    <property type="entry name" value="FN3_sf"/>
</dbReference>
<feature type="compositionally biased region" description="Basic and acidic residues" evidence="4">
    <location>
        <begin position="29"/>
        <end position="41"/>
    </location>
</feature>
<organism evidence="6 7">
    <name type="scientific">Agromyces protaetiae</name>
    <dbReference type="NCBI Taxonomy" id="2509455"/>
    <lineage>
        <taxon>Bacteria</taxon>
        <taxon>Bacillati</taxon>
        <taxon>Actinomycetota</taxon>
        <taxon>Actinomycetes</taxon>
        <taxon>Micrococcales</taxon>
        <taxon>Microbacteriaceae</taxon>
        <taxon>Agromyces</taxon>
    </lineage>
</organism>
<dbReference type="SUPFAM" id="SSF49265">
    <property type="entry name" value="Fibronectin type III"/>
    <property type="match status" value="2"/>
</dbReference>
<evidence type="ECO:0000259" key="5">
    <source>
        <dbReference type="PROSITE" id="PS50853"/>
    </source>
</evidence>
<gene>
    <name evidence="6" type="ORF">ET445_01455</name>
</gene>
<feature type="compositionally biased region" description="Low complexity" evidence="4">
    <location>
        <begin position="16"/>
        <end position="26"/>
    </location>
</feature>
<dbReference type="SUPFAM" id="SSF81296">
    <property type="entry name" value="E set domains"/>
    <property type="match status" value="1"/>
</dbReference>
<dbReference type="Gene3D" id="2.70.50.50">
    <property type="entry name" value="chitin-binding protein cbp21"/>
    <property type="match status" value="1"/>
</dbReference>
<dbReference type="GO" id="GO:0030246">
    <property type="term" value="F:carbohydrate binding"/>
    <property type="evidence" value="ECO:0007669"/>
    <property type="project" value="InterPro"/>
</dbReference>
<dbReference type="CDD" id="cd00063">
    <property type="entry name" value="FN3"/>
    <property type="match status" value="2"/>
</dbReference>
<keyword evidence="1" id="KW-0732">Signal</keyword>
<dbReference type="EMBL" id="CP035491">
    <property type="protein sequence ID" value="QAY72201.1"/>
    <property type="molecule type" value="Genomic_DNA"/>
</dbReference>
<dbReference type="PROSITE" id="PS50853">
    <property type="entry name" value="FN3"/>
    <property type="match status" value="2"/>
</dbReference>
<dbReference type="PANTHER" id="PTHR34823:SF1">
    <property type="entry name" value="CHITIN-BINDING TYPE-4 DOMAIN-CONTAINING PROTEIN"/>
    <property type="match status" value="1"/>
</dbReference>
<protein>
    <recommendedName>
        <fullName evidence="5">Fibronectin type-III domain-containing protein</fullName>
    </recommendedName>
</protein>
<dbReference type="SUPFAM" id="SSF51055">
    <property type="entry name" value="Carbohydrate binding domain"/>
    <property type="match status" value="1"/>
</dbReference>